<organism evidence="2 3">
    <name type="scientific">Corynebacterium stercoris</name>
    <dbReference type="NCBI Taxonomy" id="2943490"/>
    <lineage>
        <taxon>Bacteria</taxon>
        <taxon>Bacillati</taxon>
        <taxon>Actinomycetota</taxon>
        <taxon>Actinomycetes</taxon>
        <taxon>Mycobacteriales</taxon>
        <taxon>Corynebacteriaceae</taxon>
        <taxon>Corynebacterium</taxon>
    </lineage>
</organism>
<feature type="transmembrane region" description="Helical" evidence="1">
    <location>
        <begin position="33"/>
        <end position="53"/>
    </location>
</feature>
<evidence type="ECO:0008006" key="4">
    <source>
        <dbReference type="Google" id="ProtNLM"/>
    </source>
</evidence>
<proteinExistence type="predicted"/>
<accession>A0ABT1G1Y4</accession>
<keyword evidence="1" id="KW-0472">Membrane</keyword>
<comment type="caution">
    <text evidence="2">The sequence shown here is derived from an EMBL/GenBank/DDBJ whole genome shotgun (WGS) entry which is preliminary data.</text>
</comment>
<name>A0ABT1G1Y4_9CORY</name>
<dbReference type="EMBL" id="JAMFTQ010000008">
    <property type="protein sequence ID" value="MCP1388045.1"/>
    <property type="molecule type" value="Genomic_DNA"/>
</dbReference>
<sequence length="164" mass="18005">MAGMFPTMVADPNDRNRRYTDGPAEAWPESLRIGYWLVLLAAIVMLLTSMLMFKVGVPAEIDPDLRGSFTSNMRIVAVGNIVLALALAAFASYFERGSKNARRWASGMIGLTIFLNFAGFYVGVSGWSAFVIVVLLGLAVFFMFRPAANAFVDHRSGDLWQGVE</sequence>
<gene>
    <name evidence="2" type="ORF">M5J20_07550</name>
</gene>
<evidence type="ECO:0000256" key="1">
    <source>
        <dbReference type="SAM" id="Phobius"/>
    </source>
</evidence>
<reference evidence="2" key="1">
    <citation type="submission" date="2022-05" db="EMBL/GenBank/DDBJ databases">
        <title>Corynebacterium sp. TA-R-1 sp. nov., isolated from human feces.</title>
        <authorList>
            <person name="Shamsuzzaman M."/>
            <person name="Dahal R.H."/>
        </authorList>
    </citation>
    <scope>NUCLEOTIDE SEQUENCE</scope>
    <source>
        <strain evidence="2">TA-R-1</strain>
    </source>
</reference>
<evidence type="ECO:0000313" key="2">
    <source>
        <dbReference type="EMBL" id="MCP1388045.1"/>
    </source>
</evidence>
<keyword evidence="3" id="KW-1185">Reference proteome</keyword>
<evidence type="ECO:0000313" key="3">
    <source>
        <dbReference type="Proteomes" id="UP001204000"/>
    </source>
</evidence>
<feature type="transmembrane region" description="Helical" evidence="1">
    <location>
        <begin position="104"/>
        <end position="121"/>
    </location>
</feature>
<protein>
    <recommendedName>
        <fullName evidence="4">Tellurium resistance protein TerC</fullName>
    </recommendedName>
</protein>
<keyword evidence="1" id="KW-0812">Transmembrane</keyword>
<feature type="transmembrane region" description="Helical" evidence="1">
    <location>
        <begin position="73"/>
        <end position="92"/>
    </location>
</feature>
<dbReference type="RefSeq" id="WP_253578135.1">
    <property type="nucleotide sequence ID" value="NZ_JAMFTQ010000008.1"/>
</dbReference>
<feature type="transmembrane region" description="Helical" evidence="1">
    <location>
        <begin position="127"/>
        <end position="144"/>
    </location>
</feature>
<dbReference type="Proteomes" id="UP001204000">
    <property type="component" value="Unassembled WGS sequence"/>
</dbReference>
<keyword evidence="1" id="KW-1133">Transmembrane helix</keyword>